<dbReference type="InterPro" id="IPR045540">
    <property type="entry name" value="YegS/DAGK_C"/>
</dbReference>
<reference evidence="2" key="1">
    <citation type="submission" date="2020-05" db="EMBL/GenBank/DDBJ databases">
        <authorList>
            <person name="Chiriac C."/>
            <person name="Salcher M."/>
            <person name="Ghai R."/>
            <person name="Kavagutti S V."/>
        </authorList>
    </citation>
    <scope>NUCLEOTIDE SEQUENCE</scope>
</reference>
<organism evidence="2">
    <name type="scientific">freshwater metagenome</name>
    <dbReference type="NCBI Taxonomy" id="449393"/>
    <lineage>
        <taxon>unclassified sequences</taxon>
        <taxon>metagenomes</taxon>
        <taxon>ecological metagenomes</taxon>
    </lineage>
</organism>
<dbReference type="AlphaFoldDB" id="A0A6J6CKP0"/>
<name>A0A6J6CKP0_9ZZZZ</name>
<evidence type="ECO:0000313" key="2">
    <source>
        <dbReference type="EMBL" id="CAB4551887.1"/>
    </source>
</evidence>
<feature type="domain" description="YegS/DAGK C-terminal" evidence="1">
    <location>
        <begin position="104"/>
        <end position="213"/>
    </location>
</feature>
<sequence>MTIKKGESWGEPGELEDSGHVVASDLELAELLQSYRDSQQVAPVIGLVGGSLHRTLGAPQRDESALRSGQGYQFSIDVGILGFQDPLGESNEVLFVAHMLALTDSKMRLWKGRTVIAMNAGFVGDLNLGPRSHPNDGRLDVTDGQLVGSQRKQALRRAPSGTHVPHPDLVETRVRSRVEVSGDTRFQFCADGKFRGCSSQFWIMCLPDAAQILV</sequence>
<protein>
    <submittedName>
        <fullName evidence="2">Unannotated protein</fullName>
    </submittedName>
</protein>
<dbReference type="Gene3D" id="2.60.200.40">
    <property type="match status" value="1"/>
</dbReference>
<dbReference type="InterPro" id="IPR016064">
    <property type="entry name" value="NAD/diacylglycerol_kinase_sf"/>
</dbReference>
<dbReference type="SUPFAM" id="SSF111331">
    <property type="entry name" value="NAD kinase/diacylglycerol kinase-like"/>
    <property type="match status" value="1"/>
</dbReference>
<dbReference type="EMBL" id="CAEZSF010000207">
    <property type="protein sequence ID" value="CAB4551887.1"/>
    <property type="molecule type" value="Genomic_DNA"/>
</dbReference>
<accession>A0A6J6CKP0</accession>
<gene>
    <name evidence="2" type="ORF">UFOPK1358_01679</name>
</gene>
<evidence type="ECO:0000259" key="1">
    <source>
        <dbReference type="Pfam" id="PF19279"/>
    </source>
</evidence>
<dbReference type="Pfam" id="PF19279">
    <property type="entry name" value="YegS_C"/>
    <property type="match status" value="1"/>
</dbReference>
<proteinExistence type="predicted"/>